<evidence type="ECO:0000313" key="2">
    <source>
        <dbReference type="Proteomes" id="UP000299102"/>
    </source>
</evidence>
<dbReference type="AlphaFoldDB" id="A0A4C1Z6N7"/>
<protein>
    <submittedName>
        <fullName evidence="1">Uncharacterized protein</fullName>
    </submittedName>
</protein>
<gene>
    <name evidence="1" type="ORF">EVAR_46026_1</name>
</gene>
<reference evidence="1 2" key="1">
    <citation type="journal article" date="2019" name="Commun. Biol.">
        <title>The bagworm genome reveals a unique fibroin gene that provides high tensile strength.</title>
        <authorList>
            <person name="Kono N."/>
            <person name="Nakamura H."/>
            <person name="Ohtoshi R."/>
            <person name="Tomita M."/>
            <person name="Numata K."/>
            <person name="Arakawa K."/>
        </authorList>
    </citation>
    <scope>NUCLEOTIDE SEQUENCE [LARGE SCALE GENOMIC DNA]</scope>
</reference>
<keyword evidence="2" id="KW-1185">Reference proteome</keyword>
<name>A0A4C1Z6N7_EUMVA</name>
<accession>A0A4C1Z6N7</accession>
<comment type="caution">
    <text evidence="1">The sequence shown here is derived from an EMBL/GenBank/DDBJ whole genome shotgun (WGS) entry which is preliminary data.</text>
</comment>
<proteinExistence type="predicted"/>
<evidence type="ECO:0000313" key="1">
    <source>
        <dbReference type="EMBL" id="GBP82803.1"/>
    </source>
</evidence>
<dbReference type="EMBL" id="BGZK01001587">
    <property type="protein sequence ID" value="GBP82803.1"/>
    <property type="molecule type" value="Genomic_DNA"/>
</dbReference>
<dbReference type="Proteomes" id="UP000299102">
    <property type="component" value="Unassembled WGS sequence"/>
</dbReference>
<organism evidence="1 2">
    <name type="scientific">Eumeta variegata</name>
    <name type="common">Bagworm moth</name>
    <name type="synonym">Eumeta japonica</name>
    <dbReference type="NCBI Taxonomy" id="151549"/>
    <lineage>
        <taxon>Eukaryota</taxon>
        <taxon>Metazoa</taxon>
        <taxon>Ecdysozoa</taxon>
        <taxon>Arthropoda</taxon>
        <taxon>Hexapoda</taxon>
        <taxon>Insecta</taxon>
        <taxon>Pterygota</taxon>
        <taxon>Neoptera</taxon>
        <taxon>Endopterygota</taxon>
        <taxon>Lepidoptera</taxon>
        <taxon>Glossata</taxon>
        <taxon>Ditrysia</taxon>
        <taxon>Tineoidea</taxon>
        <taxon>Psychidae</taxon>
        <taxon>Oiketicinae</taxon>
        <taxon>Eumeta</taxon>
    </lineage>
</organism>
<sequence>MFTFWVLMEPNGMRTSSTYHSLVKISWSRIDLYSEYEQSSESDDGAGSQSSDDEQRQYASLKSVPFFVGEFHRARKPAPLNRFSSTVSRAMMSSANAKSQSSDDKYRTPSLKSVPFFVEEFPMRKPAPLVCSSTVSRAMLSSARTLSLLCRSSSKSSICAETRRCTVFVRGQSSDD</sequence>